<evidence type="ECO:0000256" key="1">
    <source>
        <dbReference type="ARBA" id="ARBA00022723"/>
    </source>
</evidence>
<dbReference type="PANTHER" id="PTHR11771">
    <property type="entry name" value="LIPOXYGENASE"/>
    <property type="match status" value="1"/>
</dbReference>
<feature type="domain" description="Lipoxygenase" evidence="5">
    <location>
        <begin position="200"/>
        <end position="554"/>
    </location>
</feature>
<organism evidence="6">
    <name type="scientific">Pseudictyota dubia</name>
    <dbReference type="NCBI Taxonomy" id="2749911"/>
    <lineage>
        <taxon>Eukaryota</taxon>
        <taxon>Sar</taxon>
        <taxon>Stramenopiles</taxon>
        <taxon>Ochrophyta</taxon>
        <taxon>Bacillariophyta</taxon>
        <taxon>Mediophyceae</taxon>
        <taxon>Biddulphiophycidae</taxon>
        <taxon>Eupodiscales</taxon>
        <taxon>Odontellaceae</taxon>
        <taxon>Pseudictyota</taxon>
    </lineage>
</organism>
<evidence type="ECO:0000259" key="5">
    <source>
        <dbReference type="PROSITE" id="PS51393"/>
    </source>
</evidence>
<dbReference type="Gene3D" id="3.10.450.60">
    <property type="match status" value="1"/>
</dbReference>
<accession>A0A7R9VXA5</accession>
<evidence type="ECO:0000256" key="4">
    <source>
        <dbReference type="SAM" id="SignalP"/>
    </source>
</evidence>
<dbReference type="EMBL" id="HBED01016982">
    <property type="protein sequence ID" value="CAD8307630.1"/>
    <property type="molecule type" value="Transcribed_RNA"/>
</dbReference>
<dbReference type="GO" id="GO:0034440">
    <property type="term" value="P:lipid oxidation"/>
    <property type="evidence" value="ECO:0007669"/>
    <property type="project" value="InterPro"/>
</dbReference>
<evidence type="ECO:0000313" key="6">
    <source>
        <dbReference type="EMBL" id="CAD8307630.1"/>
    </source>
</evidence>
<feature type="chain" id="PRO_5030672059" description="Lipoxygenase domain-containing protein" evidence="4">
    <location>
        <begin position="18"/>
        <end position="554"/>
    </location>
</feature>
<keyword evidence="2" id="KW-0223">Dioxygenase</keyword>
<reference evidence="6" key="1">
    <citation type="submission" date="2021-01" db="EMBL/GenBank/DDBJ databases">
        <authorList>
            <person name="Corre E."/>
            <person name="Pelletier E."/>
            <person name="Niang G."/>
            <person name="Scheremetjew M."/>
            <person name="Finn R."/>
            <person name="Kale V."/>
            <person name="Holt S."/>
            <person name="Cochrane G."/>
            <person name="Meng A."/>
            <person name="Brown T."/>
            <person name="Cohen L."/>
        </authorList>
    </citation>
    <scope>NUCLEOTIDE SEQUENCE</scope>
    <source>
        <strain evidence="6">CCMP147</strain>
    </source>
</reference>
<dbReference type="SUPFAM" id="SSF48484">
    <property type="entry name" value="Lipoxigenase"/>
    <property type="match status" value="1"/>
</dbReference>
<keyword evidence="1" id="KW-0479">Metal-binding</keyword>
<gene>
    <name evidence="6" type="ORF">TDUB1175_LOCUS8476</name>
</gene>
<dbReference type="AlphaFoldDB" id="A0A7R9VXA5"/>
<dbReference type="InterPro" id="IPR013819">
    <property type="entry name" value="LipOase_C"/>
</dbReference>
<dbReference type="InterPro" id="IPR036226">
    <property type="entry name" value="LipOase_C_sf"/>
</dbReference>
<evidence type="ECO:0000256" key="3">
    <source>
        <dbReference type="ARBA" id="ARBA00023002"/>
    </source>
</evidence>
<name>A0A7R9VXA5_9STRA</name>
<evidence type="ECO:0000256" key="2">
    <source>
        <dbReference type="ARBA" id="ARBA00022964"/>
    </source>
</evidence>
<keyword evidence="3" id="KW-0560">Oxidoreductase</keyword>
<dbReference type="Gene3D" id="1.20.245.10">
    <property type="entry name" value="Lipoxygenase-1, Domain 5"/>
    <property type="match status" value="1"/>
</dbReference>
<dbReference type="GO" id="GO:0016702">
    <property type="term" value="F:oxidoreductase activity, acting on single donors with incorporation of molecular oxygen, incorporation of two atoms of oxygen"/>
    <property type="evidence" value="ECO:0007669"/>
    <property type="project" value="InterPro"/>
</dbReference>
<keyword evidence="4" id="KW-0732">Signal</keyword>
<feature type="signal peptide" evidence="4">
    <location>
        <begin position="1"/>
        <end position="17"/>
    </location>
</feature>
<proteinExistence type="predicted"/>
<protein>
    <recommendedName>
        <fullName evidence="5">Lipoxygenase domain-containing protein</fullName>
    </recommendedName>
</protein>
<dbReference type="Pfam" id="PF00305">
    <property type="entry name" value="Lipoxygenase"/>
    <property type="match status" value="1"/>
</dbReference>
<dbReference type="GO" id="GO:0046872">
    <property type="term" value="F:metal ion binding"/>
    <property type="evidence" value="ECO:0007669"/>
    <property type="project" value="UniProtKB-KW"/>
</dbReference>
<sequence>MMRLSILSTLLIKTCLASEPSLIQYDPDASERQQETDAVAASIQNELRTHTTYGQTFELNHGPVPYPESLAESMIIQETLLFQSNANPDLGLIYGIAESFNITTVDDYDAMYAALEPVIPIPLTRDFSDEAFARDRLTLKGSRLRAVSWYERLDRRLRASPAYSVCGIRHVGKLKRWNRLFVEDLSFVGEYNDPAAPSKYAPSAKGYFCLARRTGKFMPLAIHLLDTDIIYYPSDSEDDWALAKMALNAASINVQQMDHFIETHLMLEPIRVELLRSVSDKHPVYKLLEHHFTQLFGNTPAGLIGLLSEGTTYDKTWGWGATGTLRFLQEKLPEASFAEGFDYRMNQAGLQYIPVYPYRDYGQMHWHALEKFLSSYLEPYYSSNLDLELDTELQSWASATCSVVKDFPCHFDCADDVVHTLTSLVFRVTVQHHVMNSDGTHHSISFPFSLPSLNHPLPASKGAEIDFMDYVVPRSELGNLLTLTAFFVRRIGPEVAILGTSYDNVDLGSLSLPAVEDHQKILALIEDEIDYREAHESHPFILMKPSRLPYYVWA</sequence>
<dbReference type="InterPro" id="IPR000907">
    <property type="entry name" value="LipOase"/>
</dbReference>
<dbReference type="PROSITE" id="PS51393">
    <property type="entry name" value="LIPOXYGENASE_3"/>
    <property type="match status" value="1"/>
</dbReference>